<dbReference type="OrthoDB" id="7575400at2"/>
<reference evidence="3 4" key="1">
    <citation type="submission" date="2019-08" db="EMBL/GenBank/DDBJ databases">
        <title>Bradymonadales sp. TMQ4.</title>
        <authorList>
            <person name="Liang Q."/>
        </authorList>
    </citation>
    <scope>NUCLEOTIDE SEQUENCE [LARGE SCALE GENOMIC DNA]</scope>
    <source>
        <strain evidence="3 4">TMQ4</strain>
    </source>
</reference>
<dbReference type="Gene3D" id="3.30.370.10">
    <property type="entry name" value="Barstar-like"/>
    <property type="match status" value="1"/>
</dbReference>
<proteinExistence type="inferred from homology"/>
<dbReference type="InterPro" id="IPR035905">
    <property type="entry name" value="Barstar-like_sf"/>
</dbReference>
<evidence type="ECO:0000313" key="3">
    <source>
        <dbReference type="EMBL" id="TXD37719.1"/>
    </source>
</evidence>
<feature type="domain" description="Barstar (barnase inhibitor)" evidence="2">
    <location>
        <begin position="29"/>
        <end position="100"/>
    </location>
</feature>
<dbReference type="RefSeq" id="WP_146980872.1">
    <property type="nucleotide sequence ID" value="NZ_VOSM01000003.1"/>
</dbReference>
<accession>A0A5C6XJE0</accession>
<name>A0A5C6XJE0_9DELT</name>
<dbReference type="Pfam" id="PF01337">
    <property type="entry name" value="Barstar"/>
    <property type="match status" value="1"/>
</dbReference>
<dbReference type="InterPro" id="IPR000468">
    <property type="entry name" value="Barstar"/>
</dbReference>
<comment type="caution">
    <text evidence="3">The sequence shown here is derived from an EMBL/GenBank/DDBJ whole genome shotgun (WGS) entry which is preliminary data.</text>
</comment>
<dbReference type="AlphaFoldDB" id="A0A5C6XJE0"/>
<dbReference type="CDD" id="cd05141">
    <property type="entry name" value="Barstar_evA4336-like"/>
    <property type="match status" value="1"/>
</dbReference>
<evidence type="ECO:0000256" key="1">
    <source>
        <dbReference type="ARBA" id="ARBA00006845"/>
    </source>
</evidence>
<organism evidence="3 4">
    <name type="scientific">Lujinxingia vulgaris</name>
    <dbReference type="NCBI Taxonomy" id="2600176"/>
    <lineage>
        <taxon>Bacteria</taxon>
        <taxon>Deltaproteobacteria</taxon>
        <taxon>Bradymonadales</taxon>
        <taxon>Lujinxingiaceae</taxon>
        <taxon>Lujinxingia</taxon>
    </lineage>
</organism>
<protein>
    <recommendedName>
        <fullName evidence="2">Barstar (barnase inhibitor) domain-containing protein</fullName>
    </recommendedName>
</protein>
<comment type="similarity">
    <text evidence="1">Belongs to the barstar family.</text>
</comment>
<dbReference type="SUPFAM" id="SSF52038">
    <property type="entry name" value="Barstar-related"/>
    <property type="match status" value="1"/>
</dbReference>
<dbReference type="EMBL" id="VOSM01000003">
    <property type="protein sequence ID" value="TXD37719.1"/>
    <property type="molecule type" value="Genomic_DNA"/>
</dbReference>
<sequence>MFLTVPSFHYVQHASELLVIEGQVVRVPSGICSKEDLFQALYERMNFPGYFGFNWDALHDCLTDLGWIPEHRLSLIHDGFPELSPNERRLYLEVLADAVHLHTVEQRRILDVYFPEDSKKSILRHLSR</sequence>
<evidence type="ECO:0000313" key="4">
    <source>
        <dbReference type="Proteomes" id="UP000321412"/>
    </source>
</evidence>
<gene>
    <name evidence="3" type="ORF">FRC98_08510</name>
</gene>
<keyword evidence="4" id="KW-1185">Reference proteome</keyword>
<evidence type="ECO:0000259" key="2">
    <source>
        <dbReference type="Pfam" id="PF01337"/>
    </source>
</evidence>
<dbReference type="Proteomes" id="UP000321412">
    <property type="component" value="Unassembled WGS sequence"/>
</dbReference>